<evidence type="ECO:0000313" key="1">
    <source>
        <dbReference type="EMBL" id="PON39128.1"/>
    </source>
</evidence>
<evidence type="ECO:0000313" key="2">
    <source>
        <dbReference type="Proteomes" id="UP000237000"/>
    </source>
</evidence>
<proteinExistence type="predicted"/>
<organism evidence="1 2">
    <name type="scientific">Trema orientale</name>
    <name type="common">Charcoal tree</name>
    <name type="synonym">Celtis orientalis</name>
    <dbReference type="NCBI Taxonomy" id="63057"/>
    <lineage>
        <taxon>Eukaryota</taxon>
        <taxon>Viridiplantae</taxon>
        <taxon>Streptophyta</taxon>
        <taxon>Embryophyta</taxon>
        <taxon>Tracheophyta</taxon>
        <taxon>Spermatophyta</taxon>
        <taxon>Magnoliopsida</taxon>
        <taxon>eudicotyledons</taxon>
        <taxon>Gunneridae</taxon>
        <taxon>Pentapetalae</taxon>
        <taxon>rosids</taxon>
        <taxon>fabids</taxon>
        <taxon>Rosales</taxon>
        <taxon>Cannabaceae</taxon>
        <taxon>Trema</taxon>
    </lineage>
</organism>
<dbReference type="Proteomes" id="UP000237000">
    <property type="component" value="Unassembled WGS sequence"/>
</dbReference>
<accession>A0A2P5ARE4</accession>
<comment type="caution">
    <text evidence="1">The sequence shown here is derived from an EMBL/GenBank/DDBJ whole genome shotgun (WGS) entry which is preliminary data.</text>
</comment>
<sequence length="115" mass="12754">MDESSLSSDPLGMKMGAVLDLSKQKTKRLTMFSWAVVLILATSLRNSSPLHLDSLKIFTVTRDPSGTLTSGEKGSNTCLQNQKLEMLIKMLEELRKWPQKPDGEDGKLVEVSDET</sequence>
<dbReference type="InParanoid" id="A0A2P5ARE4"/>
<protein>
    <submittedName>
        <fullName evidence="1">Uncharacterized protein</fullName>
    </submittedName>
</protein>
<dbReference type="EMBL" id="JXTC01000729">
    <property type="protein sequence ID" value="PON39128.1"/>
    <property type="molecule type" value="Genomic_DNA"/>
</dbReference>
<reference evidence="2" key="1">
    <citation type="submission" date="2016-06" db="EMBL/GenBank/DDBJ databases">
        <title>Parallel loss of symbiosis genes in relatives of nitrogen-fixing non-legume Parasponia.</title>
        <authorList>
            <person name="Van Velzen R."/>
            <person name="Holmer R."/>
            <person name="Bu F."/>
            <person name="Rutten L."/>
            <person name="Van Zeijl A."/>
            <person name="Liu W."/>
            <person name="Santuari L."/>
            <person name="Cao Q."/>
            <person name="Sharma T."/>
            <person name="Shen D."/>
            <person name="Roswanjaya Y."/>
            <person name="Wardhani T."/>
            <person name="Kalhor M.S."/>
            <person name="Jansen J."/>
            <person name="Van den Hoogen J."/>
            <person name="Gungor B."/>
            <person name="Hartog M."/>
            <person name="Hontelez J."/>
            <person name="Verver J."/>
            <person name="Yang W.-C."/>
            <person name="Schijlen E."/>
            <person name="Repin R."/>
            <person name="Schilthuizen M."/>
            <person name="Schranz E."/>
            <person name="Heidstra R."/>
            <person name="Miyata K."/>
            <person name="Fedorova E."/>
            <person name="Kohlen W."/>
            <person name="Bisseling T."/>
            <person name="Smit S."/>
            <person name="Geurts R."/>
        </authorList>
    </citation>
    <scope>NUCLEOTIDE SEQUENCE [LARGE SCALE GENOMIC DNA]</scope>
    <source>
        <strain evidence="2">cv. RG33-2</strain>
    </source>
</reference>
<gene>
    <name evidence="1" type="ORF">TorRG33x02_343430</name>
</gene>
<keyword evidence="2" id="KW-1185">Reference proteome</keyword>
<dbReference type="AlphaFoldDB" id="A0A2P5ARE4"/>
<dbReference type="OrthoDB" id="10305967at2759"/>
<name>A0A2P5ARE4_TREOI</name>